<feature type="transmembrane region" description="Helical" evidence="1">
    <location>
        <begin position="12"/>
        <end position="32"/>
    </location>
</feature>
<accession>A0A2T1KBI0</accession>
<dbReference type="PIRSF" id="PIRSF039033">
    <property type="entry name" value="START_dom"/>
    <property type="match status" value="1"/>
</dbReference>
<keyword evidence="1" id="KW-1133">Transmembrane helix</keyword>
<sequence length="245" mass="27517">MTITRAQGFTGILARLLGALMILILPLAGTAIDHPPLPAEDAEAWTLRKQDDNIRIYTMDQTNSGFQAFKAVAELAVPIENLMAVMINPESCKEWVHNCSESFAFGQSDFHDRYAYSVNDMPWPVTDRDYVLRIRTRGNADTGEVFMDLNAVPGMRTEVGSRVRVDRSDTLYRFTPDGNRTQMVWIQHTDPNGALPGWLVNNLLVDIPIKSIQALESVAKEETYQGYRLQWSDDGKLTGVVPAER</sequence>
<keyword evidence="1" id="KW-0812">Transmembrane</keyword>
<organism evidence="3 4">
    <name type="scientific">Marinobacter halophilus</name>
    <dbReference type="NCBI Taxonomy" id="1323740"/>
    <lineage>
        <taxon>Bacteria</taxon>
        <taxon>Pseudomonadati</taxon>
        <taxon>Pseudomonadota</taxon>
        <taxon>Gammaproteobacteria</taxon>
        <taxon>Pseudomonadales</taxon>
        <taxon>Marinobacteraceae</taxon>
        <taxon>Marinobacter</taxon>
    </lineage>
</organism>
<dbReference type="GO" id="GO:0008289">
    <property type="term" value="F:lipid binding"/>
    <property type="evidence" value="ECO:0007669"/>
    <property type="project" value="InterPro"/>
</dbReference>
<dbReference type="Gene3D" id="3.30.530.20">
    <property type="match status" value="1"/>
</dbReference>
<dbReference type="InterPro" id="IPR051213">
    <property type="entry name" value="START_lipid_transfer"/>
</dbReference>
<dbReference type="CDD" id="cd08876">
    <property type="entry name" value="START_1"/>
    <property type="match status" value="1"/>
</dbReference>
<dbReference type="PANTHER" id="PTHR19308:SF14">
    <property type="entry name" value="START DOMAIN-CONTAINING PROTEIN"/>
    <property type="match status" value="1"/>
</dbReference>
<feature type="domain" description="START" evidence="2">
    <location>
        <begin position="41"/>
        <end position="224"/>
    </location>
</feature>
<comment type="caution">
    <text evidence="3">The sequence shown here is derived from an EMBL/GenBank/DDBJ whole genome shotgun (WGS) entry which is preliminary data.</text>
</comment>
<dbReference type="EMBL" id="PXNN01000016">
    <property type="protein sequence ID" value="PSF07388.1"/>
    <property type="molecule type" value="Genomic_DNA"/>
</dbReference>
<dbReference type="GO" id="GO:0005737">
    <property type="term" value="C:cytoplasm"/>
    <property type="evidence" value="ECO:0007669"/>
    <property type="project" value="UniProtKB-ARBA"/>
</dbReference>
<evidence type="ECO:0000256" key="1">
    <source>
        <dbReference type="SAM" id="Phobius"/>
    </source>
</evidence>
<dbReference type="RefSeq" id="WP_106672650.1">
    <property type="nucleotide sequence ID" value="NZ_BMFE01000004.1"/>
</dbReference>
<dbReference type="PROSITE" id="PS50848">
    <property type="entry name" value="START"/>
    <property type="match status" value="1"/>
</dbReference>
<gene>
    <name evidence="3" type="ORF">C7H08_13080</name>
</gene>
<reference evidence="3 4" key="1">
    <citation type="submission" date="2018-03" db="EMBL/GenBank/DDBJ databases">
        <title>Marinobacter brunus sp. nov., a marine bacterium of Gamma-proteobacteria isolated from the surface seawater of the South China Sea.</title>
        <authorList>
            <person name="Cheng H."/>
            <person name="Wu Y.-H."/>
            <person name="Xamxidin M."/>
            <person name="Xu X.-W."/>
        </authorList>
    </citation>
    <scope>NUCLEOTIDE SEQUENCE [LARGE SCALE GENOMIC DNA]</scope>
    <source>
        <strain evidence="3 4">JCM 30472</strain>
    </source>
</reference>
<dbReference type="Pfam" id="PF01852">
    <property type="entry name" value="START"/>
    <property type="match status" value="1"/>
</dbReference>
<dbReference type="SUPFAM" id="SSF55961">
    <property type="entry name" value="Bet v1-like"/>
    <property type="match status" value="1"/>
</dbReference>
<keyword evidence="1" id="KW-0472">Membrane</keyword>
<name>A0A2T1KBI0_9GAMM</name>
<dbReference type="Proteomes" id="UP000238385">
    <property type="component" value="Unassembled WGS sequence"/>
</dbReference>
<evidence type="ECO:0000259" key="2">
    <source>
        <dbReference type="PROSITE" id="PS50848"/>
    </source>
</evidence>
<dbReference type="AlphaFoldDB" id="A0A2T1KBI0"/>
<dbReference type="PANTHER" id="PTHR19308">
    <property type="entry name" value="PHOSPHATIDYLCHOLINE TRANSFER PROTEIN"/>
    <property type="match status" value="1"/>
</dbReference>
<dbReference type="OrthoDB" id="5734556at2"/>
<evidence type="ECO:0000313" key="4">
    <source>
        <dbReference type="Proteomes" id="UP000238385"/>
    </source>
</evidence>
<evidence type="ECO:0000313" key="3">
    <source>
        <dbReference type="EMBL" id="PSF07388.1"/>
    </source>
</evidence>
<keyword evidence="4" id="KW-1185">Reference proteome</keyword>
<protein>
    <submittedName>
        <fullName evidence="3">Lipid-binding protein</fullName>
    </submittedName>
</protein>
<dbReference type="InterPro" id="IPR023393">
    <property type="entry name" value="START-like_dom_sf"/>
</dbReference>
<proteinExistence type="predicted"/>
<dbReference type="InterPro" id="IPR002913">
    <property type="entry name" value="START_lipid-bd_dom"/>
</dbReference>
<dbReference type="InterPro" id="IPR028347">
    <property type="entry name" value="START_dom_prot"/>
</dbReference>